<dbReference type="Proteomes" id="UP000221165">
    <property type="component" value="Unassembled WGS sequence"/>
</dbReference>
<reference evidence="5 6" key="1">
    <citation type="journal article" date="2017" name="Int. J. Parasitol.">
        <title>The genome of the protozoan parasite Cystoisospora suis and a reverse vaccinology approach to identify vaccine candidates.</title>
        <authorList>
            <person name="Palmieri N."/>
            <person name="Shrestha A."/>
            <person name="Ruttkowski B."/>
            <person name="Beck T."/>
            <person name="Vogl C."/>
            <person name="Tomley F."/>
            <person name="Blake D.P."/>
            <person name="Joachim A."/>
        </authorList>
    </citation>
    <scope>NUCLEOTIDE SEQUENCE [LARGE SCALE GENOMIC DNA]</scope>
    <source>
        <strain evidence="5 6">Wien I</strain>
    </source>
</reference>
<evidence type="ECO:0000259" key="4">
    <source>
        <dbReference type="SMART" id="SM00888"/>
    </source>
</evidence>
<dbReference type="SUPFAM" id="SSF54984">
    <property type="entry name" value="eEF-1beta-like"/>
    <property type="match status" value="1"/>
</dbReference>
<dbReference type="Gene3D" id="1.20.1050.130">
    <property type="match status" value="1"/>
</dbReference>
<dbReference type="CDD" id="cd00292">
    <property type="entry name" value="EF1B"/>
    <property type="match status" value="1"/>
</dbReference>
<dbReference type="InterPro" id="IPR036282">
    <property type="entry name" value="Glutathione-S-Trfase_C_sf"/>
</dbReference>
<dbReference type="InterPro" id="IPR036219">
    <property type="entry name" value="eEF-1beta-like_sf"/>
</dbReference>
<dbReference type="CDD" id="cd10308">
    <property type="entry name" value="GST_C_eEF1b_like"/>
    <property type="match status" value="1"/>
</dbReference>
<dbReference type="GO" id="GO:0003746">
    <property type="term" value="F:translation elongation factor activity"/>
    <property type="evidence" value="ECO:0007669"/>
    <property type="project" value="UniProtKB-KW"/>
</dbReference>
<comment type="caution">
    <text evidence="5">The sequence shown here is derived from an EMBL/GenBank/DDBJ whole genome shotgun (WGS) entry which is preliminary data.</text>
</comment>
<dbReference type="InterPro" id="IPR014038">
    <property type="entry name" value="EF1B_bsu/dsu_GNE"/>
</dbReference>
<protein>
    <submittedName>
        <fullName evidence="5">Ef-1 guanine nucleotide exchange domain-containing protein</fullName>
    </submittedName>
</protein>
<comment type="similarity">
    <text evidence="1">Belongs to the EF-1-beta/EF-1-delta family.</text>
</comment>
<dbReference type="InterPro" id="IPR049720">
    <property type="entry name" value="EF1B_bsu/dsu"/>
</dbReference>
<sequence length="238" mass="26680">MVVPEFGNLKSDIGVGKLNEYLATRSFITGFNATQDDAIVFSKLLGPPSATKFEDAHRWYRHIAHFNAIEKSSWPKGQMKTEKPKEEEDDDIDLFGDDDKDAVKKLAESKKKEAGGKKKKEVINKSSLVIEVKPADADTNLDEVAKLCKQIQIEGVTWGEAVKKVPVAFGLYKLQLCCTILDDVVNTNEIVDQIESLGMTSEQLEKLHKRQEEGEEEDEDEETYGLVQSAEIVSFNKL</sequence>
<evidence type="ECO:0000313" key="6">
    <source>
        <dbReference type="Proteomes" id="UP000221165"/>
    </source>
</evidence>
<proteinExistence type="inferred from homology"/>
<evidence type="ECO:0000256" key="1">
    <source>
        <dbReference type="ARBA" id="ARBA00007411"/>
    </source>
</evidence>
<dbReference type="EMBL" id="MIGC01000581">
    <property type="protein sequence ID" value="PHJ24680.1"/>
    <property type="molecule type" value="Genomic_DNA"/>
</dbReference>
<dbReference type="SUPFAM" id="SSF47616">
    <property type="entry name" value="GST C-terminal domain-like"/>
    <property type="match status" value="1"/>
</dbReference>
<dbReference type="GeneID" id="94424883"/>
<dbReference type="InterPro" id="IPR014717">
    <property type="entry name" value="Transl_elong_EF1B/ribsomal_bS6"/>
</dbReference>
<dbReference type="Gene3D" id="3.30.70.60">
    <property type="match status" value="1"/>
</dbReference>
<dbReference type="VEuPathDB" id="ToxoDB:CSUI_001466"/>
<dbReference type="RefSeq" id="XP_067926352.1">
    <property type="nucleotide sequence ID" value="XM_068061672.1"/>
</dbReference>
<evidence type="ECO:0000313" key="5">
    <source>
        <dbReference type="EMBL" id="PHJ24680.1"/>
    </source>
</evidence>
<accession>A0A2C6KXD9</accession>
<dbReference type="AlphaFoldDB" id="A0A2C6KXD9"/>
<keyword evidence="6" id="KW-1185">Reference proteome</keyword>
<dbReference type="GO" id="GO:0005829">
    <property type="term" value="C:cytosol"/>
    <property type="evidence" value="ECO:0007669"/>
    <property type="project" value="TreeGrafter"/>
</dbReference>
<dbReference type="SMART" id="SM00888">
    <property type="entry name" value="EF1_GNE"/>
    <property type="match status" value="1"/>
</dbReference>
<gene>
    <name evidence="5" type="ORF">CSUI_001466</name>
</gene>
<dbReference type="OrthoDB" id="331763at2759"/>
<dbReference type="FunFam" id="3.30.70.60:FF:000001">
    <property type="entry name" value="Elongation factor 1-beta 1 like"/>
    <property type="match status" value="1"/>
</dbReference>
<dbReference type="GO" id="GO:0005853">
    <property type="term" value="C:eukaryotic translation elongation factor 1 complex"/>
    <property type="evidence" value="ECO:0007669"/>
    <property type="project" value="InterPro"/>
</dbReference>
<dbReference type="PROSITE" id="PS00824">
    <property type="entry name" value="EF1BD_1"/>
    <property type="match status" value="1"/>
</dbReference>
<dbReference type="GO" id="GO:0005085">
    <property type="term" value="F:guanyl-nucleotide exchange factor activity"/>
    <property type="evidence" value="ECO:0007669"/>
    <property type="project" value="TreeGrafter"/>
</dbReference>
<keyword evidence="2" id="KW-0251">Elongation factor</keyword>
<name>A0A2C6KXD9_9APIC</name>
<dbReference type="PANTHER" id="PTHR11595:SF21">
    <property type="entry name" value="ELONGATION FACTOR 1-BETA"/>
    <property type="match status" value="1"/>
</dbReference>
<organism evidence="5 6">
    <name type="scientific">Cystoisospora suis</name>
    <dbReference type="NCBI Taxonomy" id="483139"/>
    <lineage>
        <taxon>Eukaryota</taxon>
        <taxon>Sar</taxon>
        <taxon>Alveolata</taxon>
        <taxon>Apicomplexa</taxon>
        <taxon>Conoidasida</taxon>
        <taxon>Coccidia</taxon>
        <taxon>Eucoccidiorida</taxon>
        <taxon>Eimeriorina</taxon>
        <taxon>Sarcocystidae</taxon>
        <taxon>Cystoisospora</taxon>
    </lineage>
</organism>
<feature type="domain" description="Translation elongation factor EF1B beta/delta subunit guanine nucleotide exchange" evidence="4">
    <location>
        <begin position="125"/>
        <end position="238"/>
    </location>
</feature>
<dbReference type="Pfam" id="PF00736">
    <property type="entry name" value="EF1_GNE"/>
    <property type="match status" value="1"/>
</dbReference>
<evidence type="ECO:0000256" key="2">
    <source>
        <dbReference type="ARBA" id="ARBA00022768"/>
    </source>
</evidence>
<keyword evidence="3" id="KW-0648">Protein biosynthesis</keyword>
<evidence type="ECO:0000256" key="3">
    <source>
        <dbReference type="ARBA" id="ARBA00022917"/>
    </source>
</evidence>
<dbReference type="PANTHER" id="PTHR11595">
    <property type="entry name" value="EF-HAND AND COILED-COIL DOMAIN-CONTAINING FAMILY MEMBER"/>
    <property type="match status" value="1"/>
</dbReference>
<dbReference type="InterPro" id="IPR001326">
    <property type="entry name" value="Transl_elong_EF1B_B/D_CS"/>
</dbReference>